<keyword evidence="3" id="KW-1185">Reference proteome</keyword>
<dbReference type="Proteomes" id="UP000807353">
    <property type="component" value="Unassembled WGS sequence"/>
</dbReference>
<evidence type="ECO:0000256" key="1">
    <source>
        <dbReference type="SAM" id="MobiDB-lite"/>
    </source>
</evidence>
<comment type="caution">
    <text evidence="2">The sequence shown here is derived from an EMBL/GenBank/DDBJ whole genome shotgun (WGS) entry which is preliminary data.</text>
</comment>
<organism evidence="2 3">
    <name type="scientific">Collybia nuda</name>
    <dbReference type="NCBI Taxonomy" id="64659"/>
    <lineage>
        <taxon>Eukaryota</taxon>
        <taxon>Fungi</taxon>
        <taxon>Dikarya</taxon>
        <taxon>Basidiomycota</taxon>
        <taxon>Agaricomycotina</taxon>
        <taxon>Agaricomycetes</taxon>
        <taxon>Agaricomycetidae</taxon>
        <taxon>Agaricales</taxon>
        <taxon>Tricholomatineae</taxon>
        <taxon>Clitocybaceae</taxon>
        <taxon>Collybia</taxon>
    </lineage>
</organism>
<gene>
    <name evidence="2" type="ORF">BDZ94DRAFT_1246188</name>
</gene>
<evidence type="ECO:0000313" key="2">
    <source>
        <dbReference type="EMBL" id="KAF9468749.1"/>
    </source>
</evidence>
<feature type="compositionally biased region" description="Pro residues" evidence="1">
    <location>
        <begin position="1"/>
        <end position="16"/>
    </location>
</feature>
<feature type="region of interest" description="Disordered" evidence="1">
    <location>
        <begin position="71"/>
        <end position="97"/>
    </location>
</feature>
<dbReference type="InterPro" id="IPR011009">
    <property type="entry name" value="Kinase-like_dom_sf"/>
</dbReference>
<feature type="compositionally biased region" description="Acidic residues" evidence="1">
    <location>
        <begin position="39"/>
        <end position="55"/>
    </location>
</feature>
<name>A0A9P5YHJ2_9AGAR</name>
<evidence type="ECO:0000313" key="3">
    <source>
        <dbReference type="Proteomes" id="UP000807353"/>
    </source>
</evidence>
<reference evidence="2" key="1">
    <citation type="submission" date="2020-11" db="EMBL/GenBank/DDBJ databases">
        <authorList>
            <consortium name="DOE Joint Genome Institute"/>
            <person name="Ahrendt S."/>
            <person name="Riley R."/>
            <person name="Andreopoulos W."/>
            <person name="Labutti K."/>
            <person name="Pangilinan J."/>
            <person name="Ruiz-Duenas F.J."/>
            <person name="Barrasa J.M."/>
            <person name="Sanchez-Garcia M."/>
            <person name="Camarero S."/>
            <person name="Miyauchi S."/>
            <person name="Serrano A."/>
            <person name="Linde D."/>
            <person name="Babiker R."/>
            <person name="Drula E."/>
            <person name="Ayuso-Fernandez I."/>
            <person name="Pacheco R."/>
            <person name="Padilla G."/>
            <person name="Ferreira P."/>
            <person name="Barriuso J."/>
            <person name="Kellner H."/>
            <person name="Castanera R."/>
            <person name="Alfaro M."/>
            <person name="Ramirez L."/>
            <person name="Pisabarro A.G."/>
            <person name="Kuo A."/>
            <person name="Tritt A."/>
            <person name="Lipzen A."/>
            <person name="He G."/>
            <person name="Yan M."/>
            <person name="Ng V."/>
            <person name="Cullen D."/>
            <person name="Martin F."/>
            <person name="Rosso M.-N."/>
            <person name="Henrissat B."/>
            <person name="Hibbett D."/>
            <person name="Martinez A.T."/>
            <person name="Grigoriev I.V."/>
        </authorList>
    </citation>
    <scope>NUCLEOTIDE SEQUENCE</scope>
    <source>
        <strain evidence="2">CBS 247.69</strain>
    </source>
</reference>
<feature type="region of interest" description="Disordered" evidence="1">
    <location>
        <begin position="1"/>
        <end position="56"/>
    </location>
</feature>
<evidence type="ECO:0008006" key="4">
    <source>
        <dbReference type="Google" id="ProtNLM"/>
    </source>
</evidence>
<dbReference type="EMBL" id="MU150232">
    <property type="protein sequence ID" value="KAF9468749.1"/>
    <property type="molecule type" value="Genomic_DNA"/>
</dbReference>
<feature type="compositionally biased region" description="Low complexity" evidence="1">
    <location>
        <begin position="85"/>
        <end position="97"/>
    </location>
</feature>
<protein>
    <recommendedName>
        <fullName evidence="4">Protein kinase domain-containing protein</fullName>
    </recommendedName>
</protein>
<accession>A0A9P5YHJ2</accession>
<dbReference type="SUPFAM" id="SSF56112">
    <property type="entry name" value="Protein kinase-like (PK-like)"/>
    <property type="match status" value="1"/>
</dbReference>
<dbReference type="AlphaFoldDB" id="A0A9P5YHJ2"/>
<sequence length="382" mass="42949">MPSPPPSVPQSPPLSPPHNATSHLDLYFGGEVFHSPENSDSDDSSGSDTTLEDIDSYTRFGHPLQRMFRLRTTDDEGMPYRNQLSSSSYSSSSTSSSSITSSVVYDIDYEALIDDLLEDNPTFKTETRNGNMLMVEPSSVAARDSLMIKRLPRTSSELYILLELNHPEYRMDPWNPAPHILCAVEREDVVFLCMERLGPYYEPPFKTVANYIDFFRQILEGLTFLHELNITQMSFQDPSCYMVDLSSAPGTCLLPADFDRSRYPVRYYFTNLSHATKFEAPSTPVSSSAFRHDVQDCGVMIDRLLVEVPWIEPKFKSLVKAMAVGGFGADDSRKLFEALCKSLESSIFEIPVPVREHNSRSSSTFSLLKSSNLPKIQSYSSS</sequence>
<proteinExistence type="predicted"/>
<dbReference type="OrthoDB" id="3260792at2759"/>